<name>K6YS47_9ALTE</name>
<proteinExistence type="predicted"/>
<comment type="caution">
    <text evidence="1">The sequence shown here is derived from an EMBL/GenBank/DDBJ whole genome shotgun (WGS) entry which is preliminary data.</text>
</comment>
<reference evidence="1 2" key="1">
    <citation type="journal article" date="2017" name="Antonie Van Leeuwenhoek">
        <title>Rhizobium rhizosphaerae sp. nov., a novel species isolated from rice rhizosphere.</title>
        <authorList>
            <person name="Zhao J.J."/>
            <person name="Zhang J."/>
            <person name="Zhang R.J."/>
            <person name="Zhang C.W."/>
            <person name="Yin H.Q."/>
            <person name="Zhang X.X."/>
        </authorList>
    </citation>
    <scope>NUCLEOTIDE SEQUENCE [LARGE SCALE GENOMIC DNA]</scope>
    <source>
        <strain evidence="1 2">BSs20135</strain>
    </source>
</reference>
<keyword evidence="2" id="KW-1185">Reference proteome</keyword>
<evidence type="ECO:0000313" key="1">
    <source>
        <dbReference type="EMBL" id="GAC20987.1"/>
    </source>
</evidence>
<organism evidence="1 2">
    <name type="scientific">Paraglaciecola arctica BSs20135</name>
    <dbReference type="NCBI Taxonomy" id="493475"/>
    <lineage>
        <taxon>Bacteria</taxon>
        <taxon>Pseudomonadati</taxon>
        <taxon>Pseudomonadota</taxon>
        <taxon>Gammaproteobacteria</taxon>
        <taxon>Alteromonadales</taxon>
        <taxon>Alteromonadaceae</taxon>
        <taxon>Paraglaciecola</taxon>
    </lineage>
</organism>
<dbReference type="Proteomes" id="UP000006327">
    <property type="component" value="Unassembled WGS sequence"/>
</dbReference>
<dbReference type="AlphaFoldDB" id="K6YS47"/>
<accession>K6YS47</accession>
<gene>
    <name evidence="1" type="ORF">GARC_4040</name>
</gene>
<evidence type="ECO:0000313" key="2">
    <source>
        <dbReference type="Proteomes" id="UP000006327"/>
    </source>
</evidence>
<dbReference type="EMBL" id="BAEO01000058">
    <property type="protein sequence ID" value="GAC20987.1"/>
    <property type="molecule type" value="Genomic_DNA"/>
</dbReference>
<sequence length="43" mass="5125">MPVKKSFKIKGLKNHLTFQYNDFGTFWLFSHSDRKNQNEFGST</sequence>
<protein>
    <submittedName>
        <fullName evidence="1">Uncharacterized protein</fullName>
    </submittedName>
</protein>